<proteinExistence type="predicted"/>
<organism evidence="1 2">
    <name type="scientific">Vanilla planifolia</name>
    <name type="common">Vanilla</name>
    <dbReference type="NCBI Taxonomy" id="51239"/>
    <lineage>
        <taxon>Eukaryota</taxon>
        <taxon>Viridiplantae</taxon>
        <taxon>Streptophyta</taxon>
        <taxon>Embryophyta</taxon>
        <taxon>Tracheophyta</taxon>
        <taxon>Spermatophyta</taxon>
        <taxon>Magnoliopsida</taxon>
        <taxon>Liliopsida</taxon>
        <taxon>Asparagales</taxon>
        <taxon>Orchidaceae</taxon>
        <taxon>Vanilloideae</taxon>
        <taxon>Vanilleae</taxon>
        <taxon>Vanilla</taxon>
    </lineage>
</organism>
<comment type="caution">
    <text evidence="1">The sequence shown here is derived from an EMBL/GenBank/DDBJ whole genome shotgun (WGS) entry which is preliminary data.</text>
</comment>
<protein>
    <submittedName>
        <fullName evidence="1">Uncharacterized protein</fullName>
    </submittedName>
</protein>
<dbReference type="AlphaFoldDB" id="A0A835VA93"/>
<keyword evidence="2" id="KW-1185">Reference proteome</keyword>
<accession>A0A835VA93</accession>
<dbReference type="Proteomes" id="UP000636800">
    <property type="component" value="Chromosome 2"/>
</dbReference>
<evidence type="ECO:0000313" key="1">
    <source>
        <dbReference type="EMBL" id="KAG0491272.1"/>
    </source>
</evidence>
<sequence>MSVGGFCKCFGYWFLPHFYLVTPAFLSVKTAVASRPLFQVFPSNASSLLMALVSVNFVGMKVLKQIGSDLESIKSNIKNRWKDDCSVKGCEIVDEWEKDGSFDETGAVLGMKKAEGVKCPDVETCRKNIMAQMPGQACGDCYACVMAAAFSINVSVCSGWWSYNQAVVHWTTGVLRRRPHGASVRDRFPACVVMRDAMIFVRSENDYSSLVNNC</sequence>
<reference evidence="1 2" key="1">
    <citation type="journal article" date="2020" name="Nat. Food">
        <title>A phased Vanilla planifolia genome enables genetic improvement of flavour and production.</title>
        <authorList>
            <person name="Hasing T."/>
            <person name="Tang H."/>
            <person name="Brym M."/>
            <person name="Khazi F."/>
            <person name="Huang T."/>
            <person name="Chambers A.H."/>
        </authorList>
    </citation>
    <scope>NUCLEOTIDE SEQUENCE [LARGE SCALE GENOMIC DNA]</scope>
    <source>
        <tissue evidence="1">Leaf</tissue>
    </source>
</reference>
<gene>
    <name evidence="1" type="ORF">HPP92_004670</name>
</gene>
<name>A0A835VA93_VANPL</name>
<dbReference type="EMBL" id="JADCNL010000002">
    <property type="protein sequence ID" value="KAG0491272.1"/>
    <property type="molecule type" value="Genomic_DNA"/>
</dbReference>
<evidence type="ECO:0000313" key="2">
    <source>
        <dbReference type="Proteomes" id="UP000636800"/>
    </source>
</evidence>